<dbReference type="EMBL" id="CM007377">
    <property type="protein sequence ID" value="OIV93900.1"/>
    <property type="molecule type" value="Genomic_DNA"/>
</dbReference>
<dbReference type="InterPro" id="IPR051358">
    <property type="entry name" value="TF_AMS/ICE1/BHLH6-like"/>
</dbReference>
<dbReference type="Gene3D" id="4.10.280.10">
    <property type="entry name" value="Helix-loop-helix DNA-binding domain"/>
    <property type="match status" value="1"/>
</dbReference>
<evidence type="ECO:0000256" key="6">
    <source>
        <dbReference type="SAM" id="MobiDB-lite"/>
    </source>
</evidence>
<accession>A0A394B5A0</accession>
<dbReference type="PANTHER" id="PTHR31945">
    <property type="entry name" value="TRANSCRIPTION FACTOR SCREAM2-RELATED"/>
    <property type="match status" value="1"/>
</dbReference>
<evidence type="ECO:0000256" key="5">
    <source>
        <dbReference type="SAM" id="Coils"/>
    </source>
</evidence>
<evidence type="ECO:0000313" key="10">
    <source>
        <dbReference type="Proteomes" id="UP000188354"/>
    </source>
</evidence>
<dbReference type="GO" id="GO:0003700">
    <property type="term" value="F:DNA-binding transcription factor activity"/>
    <property type="evidence" value="ECO:0007669"/>
    <property type="project" value="TreeGrafter"/>
</dbReference>
<feature type="region of interest" description="Disordered" evidence="6">
    <location>
        <begin position="236"/>
        <end position="264"/>
    </location>
</feature>
<evidence type="ECO:0000256" key="2">
    <source>
        <dbReference type="ARBA" id="ARBA00023015"/>
    </source>
</evidence>
<evidence type="ECO:0000259" key="7">
    <source>
        <dbReference type="PROSITE" id="PS50888"/>
    </source>
</evidence>
<evidence type="ECO:0000256" key="1">
    <source>
        <dbReference type="ARBA" id="ARBA00004123"/>
    </source>
</evidence>
<dbReference type="PANTHER" id="PTHR31945:SF63">
    <property type="entry name" value="TRANSCRIPTION FACTOR BHLH90"/>
    <property type="match status" value="1"/>
</dbReference>
<dbReference type="OrthoDB" id="1890947at2759"/>
<dbReference type="CDD" id="cd04873">
    <property type="entry name" value="ACT_UUR-ACR-like"/>
    <property type="match status" value="1"/>
</dbReference>
<dbReference type="PROSITE" id="PS50888">
    <property type="entry name" value="BHLH"/>
    <property type="match status" value="1"/>
</dbReference>
<name>A0A394B5A0_LUPAN</name>
<evidence type="ECO:0000256" key="4">
    <source>
        <dbReference type="ARBA" id="ARBA00023242"/>
    </source>
</evidence>
<keyword evidence="3" id="KW-0804">Transcription</keyword>
<evidence type="ECO:0000313" key="8">
    <source>
        <dbReference type="EMBL" id="OIV93900.1"/>
    </source>
</evidence>
<dbReference type="GO" id="GO:0005634">
    <property type="term" value="C:nucleus"/>
    <property type="evidence" value="ECO:0007669"/>
    <property type="project" value="UniProtKB-SubCell"/>
</dbReference>
<keyword evidence="4" id="KW-0539">Nucleus</keyword>
<dbReference type="InterPro" id="IPR011598">
    <property type="entry name" value="bHLH_dom"/>
</dbReference>
<dbReference type="GO" id="GO:0046983">
    <property type="term" value="F:protein dimerization activity"/>
    <property type="evidence" value="ECO:0007669"/>
    <property type="project" value="InterPro"/>
</dbReference>
<keyword evidence="10" id="KW-1185">Reference proteome</keyword>
<feature type="domain" description="BHLH" evidence="7">
    <location>
        <begin position="275"/>
        <end position="324"/>
    </location>
</feature>
<dbReference type="KEGG" id="lang:109330555"/>
<protein>
    <recommendedName>
        <fullName evidence="7">BHLH domain-containing protein</fullName>
    </recommendedName>
</protein>
<dbReference type="SMART" id="SM00353">
    <property type="entry name" value="HLH"/>
    <property type="match status" value="1"/>
</dbReference>
<dbReference type="InterPro" id="IPR054502">
    <property type="entry name" value="bHLH-TF_ACT-like_plant"/>
</dbReference>
<dbReference type="GO" id="GO:0043565">
    <property type="term" value="F:sequence-specific DNA binding"/>
    <property type="evidence" value="ECO:0007669"/>
    <property type="project" value="TreeGrafter"/>
</dbReference>
<feature type="coiled-coil region" evidence="5">
    <location>
        <begin position="314"/>
        <end position="341"/>
    </location>
</feature>
<evidence type="ECO:0000256" key="3">
    <source>
        <dbReference type="ARBA" id="ARBA00023163"/>
    </source>
</evidence>
<keyword evidence="2" id="KW-0805">Transcription regulation</keyword>
<comment type="subcellular location">
    <subcellularLocation>
        <location evidence="1">Nucleus</location>
    </subcellularLocation>
</comment>
<sequence>MNEMEIVEWLRPLVHTKAWDFIVVWKYGNDPTRYIEWMGCCCSGSCSEENIEQNVIKLKEEEMDDDDDDDQCYLASNSICRDTHFHHPIRTKACEALAKVPFAFSLFSGVHGEIAISQQPKWLTKDQDGSVGTQVLIPIVGGLIELFTAKLIPKDMSIIEYISAHCCLSLKQETTTAAGYASLNFIDHLPGAKCSSHLSIEGTSSGSNPSNEHLSFDSKTQHEYLKQLVKISPTPKVKRPKYNEAEGKQRKGLSSHCGTMEEDKAKLARQPRSETFIAKNLATERKRRNKIKNGLFTLRSLVPKITKMDRVSILSDAIDYIKELQHEVKELKDEVMALEVEECERNKPHLKMSNEKEHGGTRHAPLTELNQSSFECNKKRQMKVQVEVCHIGRTDFLIKLYCEKKQGGFSRLMEAIHSFGLQVVSANVTTLDGKVMNIVTVKATKQDIHPATLKEYLIKNAGE</sequence>
<dbReference type="Pfam" id="PF14215">
    <property type="entry name" value="bHLH-MYC_N"/>
    <property type="match status" value="1"/>
</dbReference>
<dbReference type="AlphaFoldDB" id="A0A394B5A0"/>
<dbReference type="KEGG" id="lang:109330711"/>
<dbReference type="Gramene" id="OIV93902">
    <property type="protein sequence ID" value="OIV93902"/>
    <property type="gene ID" value="TanjilG_05605"/>
</dbReference>
<dbReference type="EMBL" id="CM007377">
    <property type="protein sequence ID" value="OIV93902.1"/>
    <property type="molecule type" value="Genomic_DNA"/>
</dbReference>
<dbReference type="Pfam" id="PF22754">
    <property type="entry name" value="bHLH-TF_ACT-like_plant"/>
    <property type="match status" value="1"/>
</dbReference>
<dbReference type="InterPro" id="IPR025610">
    <property type="entry name" value="MYC/MYB_N"/>
</dbReference>
<gene>
    <name evidence="8" type="ORF">TanjilG_05603</name>
    <name evidence="9" type="ORF">TanjilG_05605</name>
</gene>
<dbReference type="Proteomes" id="UP000188354">
    <property type="component" value="Chromosome LG17"/>
</dbReference>
<dbReference type="STRING" id="3871.A0A394B5A0"/>
<dbReference type="SUPFAM" id="SSF47459">
    <property type="entry name" value="HLH, helix-loop-helix DNA-binding domain"/>
    <property type="match status" value="1"/>
</dbReference>
<dbReference type="InterPro" id="IPR036638">
    <property type="entry name" value="HLH_DNA-bd_sf"/>
</dbReference>
<keyword evidence="5" id="KW-0175">Coiled coil</keyword>
<reference evidence="9 10" key="1">
    <citation type="journal article" date="2017" name="Plant Biotechnol. J.">
        <title>A comprehensive draft genome sequence for lupin (Lupinus angustifolius), an emerging health food: insights into plant-microbe interactions and legume evolution.</title>
        <authorList>
            <person name="Hane J.K."/>
            <person name="Ming Y."/>
            <person name="Kamphuis L.G."/>
            <person name="Nelson M.N."/>
            <person name="Garg G."/>
            <person name="Atkins C.A."/>
            <person name="Bayer P.E."/>
            <person name="Bravo A."/>
            <person name="Bringans S."/>
            <person name="Cannon S."/>
            <person name="Edwards D."/>
            <person name="Foley R."/>
            <person name="Gao L.L."/>
            <person name="Harrison M.J."/>
            <person name="Huang W."/>
            <person name="Hurgobin B."/>
            <person name="Li S."/>
            <person name="Liu C.W."/>
            <person name="McGrath A."/>
            <person name="Morahan G."/>
            <person name="Murray J."/>
            <person name="Weller J."/>
            <person name="Jian J."/>
            <person name="Singh K.B."/>
        </authorList>
    </citation>
    <scope>NUCLEOTIDE SEQUENCE [LARGE SCALE GENOMIC DNA]</scope>
    <source>
        <strain evidence="10">cv. Tanjil</strain>
        <tissue evidence="9">Whole plant</tissue>
    </source>
</reference>
<proteinExistence type="predicted"/>
<evidence type="ECO:0000313" key="9">
    <source>
        <dbReference type="EMBL" id="OIV93902.1"/>
    </source>
</evidence>
<organism evidence="9 10">
    <name type="scientific">Lupinus angustifolius</name>
    <name type="common">Narrow-leaved blue lupine</name>
    <dbReference type="NCBI Taxonomy" id="3871"/>
    <lineage>
        <taxon>Eukaryota</taxon>
        <taxon>Viridiplantae</taxon>
        <taxon>Streptophyta</taxon>
        <taxon>Embryophyta</taxon>
        <taxon>Tracheophyta</taxon>
        <taxon>Spermatophyta</taxon>
        <taxon>Magnoliopsida</taxon>
        <taxon>eudicotyledons</taxon>
        <taxon>Gunneridae</taxon>
        <taxon>Pentapetalae</taxon>
        <taxon>rosids</taxon>
        <taxon>fabids</taxon>
        <taxon>Fabales</taxon>
        <taxon>Fabaceae</taxon>
        <taxon>Papilionoideae</taxon>
        <taxon>50 kb inversion clade</taxon>
        <taxon>genistoids sensu lato</taxon>
        <taxon>core genistoids</taxon>
        <taxon>Genisteae</taxon>
        <taxon>Lupinus</taxon>
    </lineage>
</organism>
<dbReference type="Gramene" id="OIV93900">
    <property type="protein sequence ID" value="OIV93900"/>
    <property type="gene ID" value="TanjilG_05603"/>
</dbReference>
<dbReference type="Pfam" id="PF00010">
    <property type="entry name" value="HLH"/>
    <property type="match status" value="1"/>
</dbReference>